<name>A0A327KYR1_9BRAD</name>
<keyword evidence="2" id="KW-1185">Reference proteome</keyword>
<dbReference type="AlphaFoldDB" id="A0A327KYR1"/>
<sequence length="144" mass="16098">MFYLAPTPIAMRVTRLDPLKFNEAVARRWYHPRTTAVPGAPRKFDVWEMVGCYVMARLLATKMQLSIAASRACSVREVAELAPDRTRTVTWASWETGDAVYSDAAPPDEMPPPEATKITFDVFAIRGVIIDRLAEIHADSTEDA</sequence>
<accession>A0A327KYR1</accession>
<organism evidence="1 2">
    <name type="scientific">Rhodoplanes elegans</name>
    <dbReference type="NCBI Taxonomy" id="29408"/>
    <lineage>
        <taxon>Bacteria</taxon>
        <taxon>Pseudomonadati</taxon>
        <taxon>Pseudomonadota</taxon>
        <taxon>Alphaproteobacteria</taxon>
        <taxon>Hyphomicrobiales</taxon>
        <taxon>Nitrobacteraceae</taxon>
        <taxon>Rhodoplanes</taxon>
    </lineage>
</organism>
<proteinExistence type="predicted"/>
<evidence type="ECO:0000313" key="2">
    <source>
        <dbReference type="Proteomes" id="UP000248863"/>
    </source>
</evidence>
<comment type="caution">
    <text evidence="1">The sequence shown here is derived from an EMBL/GenBank/DDBJ whole genome shotgun (WGS) entry which is preliminary data.</text>
</comment>
<evidence type="ECO:0000313" key="1">
    <source>
        <dbReference type="EMBL" id="RAI40538.1"/>
    </source>
</evidence>
<protein>
    <submittedName>
        <fullName evidence="1">Uncharacterized protein</fullName>
    </submittedName>
</protein>
<gene>
    <name evidence="1" type="ORF">CH338_06005</name>
</gene>
<dbReference type="RefSeq" id="WP_111356225.1">
    <property type="nucleotide sequence ID" value="NZ_NHSK01000077.1"/>
</dbReference>
<reference evidence="1 2" key="1">
    <citation type="submission" date="2017-07" db="EMBL/GenBank/DDBJ databases">
        <title>Draft Genome Sequences of Select Purple Nonsulfur Bacteria.</title>
        <authorList>
            <person name="Lasarre B."/>
            <person name="Mckinlay J.B."/>
        </authorList>
    </citation>
    <scope>NUCLEOTIDE SEQUENCE [LARGE SCALE GENOMIC DNA]</scope>
    <source>
        <strain evidence="1 2">DSM 11907</strain>
    </source>
</reference>
<dbReference type="Proteomes" id="UP000248863">
    <property type="component" value="Unassembled WGS sequence"/>
</dbReference>
<dbReference type="EMBL" id="NPEU01000039">
    <property type="protein sequence ID" value="RAI40538.1"/>
    <property type="molecule type" value="Genomic_DNA"/>
</dbReference>
<dbReference type="OrthoDB" id="8455769at2"/>